<feature type="compositionally biased region" description="Basic and acidic residues" evidence="5">
    <location>
        <begin position="299"/>
        <end position="309"/>
    </location>
</feature>
<dbReference type="Proteomes" id="UP000671836">
    <property type="component" value="Chromosome"/>
</dbReference>
<feature type="chain" id="PRO_5046641222" evidence="7">
    <location>
        <begin position="22"/>
        <end position="359"/>
    </location>
</feature>
<feature type="compositionally biased region" description="Gly residues" evidence="5">
    <location>
        <begin position="279"/>
        <end position="291"/>
    </location>
</feature>
<feature type="transmembrane region" description="Helical" evidence="6">
    <location>
        <begin position="79"/>
        <end position="98"/>
    </location>
</feature>
<evidence type="ECO:0000256" key="4">
    <source>
        <dbReference type="ARBA" id="ARBA00023136"/>
    </source>
</evidence>
<dbReference type="NCBIfam" id="NF038012">
    <property type="entry name" value="DMT_1"/>
    <property type="match status" value="1"/>
</dbReference>
<evidence type="ECO:0000256" key="2">
    <source>
        <dbReference type="ARBA" id="ARBA00022692"/>
    </source>
</evidence>
<keyword evidence="3 6" id="KW-1133">Transmembrane helix</keyword>
<dbReference type="InterPro" id="IPR008521">
    <property type="entry name" value="Mg_trans_NIPA"/>
</dbReference>
<feature type="transmembrane region" description="Helical" evidence="6">
    <location>
        <begin position="48"/>
        <end position="67"/>
    </location>
</feature>
<feature type="transmembrane region" description="Helical" evidence="6">
    <location>
        <begin position="223"/>
        <end position="244"/>
    </location>
</feature>
<organism evidence="8 9">
    <name type="scientific">Streptomyces griseocarneus</name>
    <dbReference type="NCBI Taxonomy" id="51201"/>
    <lineage>
        <taxon>Bacteria</taxon>
        <taxon>Bacillati</taxon>
        <taxon>Actinomycetota</taxon>
        <taxon>Actinomycetes</taxon>
        <taxon>Kitasatosporales</taxon>
        <taxon>Streptomycetaceae</taxon>
        <taxon>Streptomyces</taxon>
    </lineage>
</organism>
<keyword evidence="4 6" id="KW-0472">Membrane</keyword>
<evidence type="ECO:0000313" key="9">
    <source>
        <dbReference type="Proteomes" id="UP000671836"/>
    </source>
</evidence>
<keyword evidence="2 6" id="KW-0812">Transmembrane</keyword>
<dbReference type="PANTHER" id="PTHR40761">
    <property type="entry name" value="CONSERVED INTEGRAL MEMBRANE ALANINE VALINE AND LEUCINE RICH PROTEIN-RELATED"/>
    <property type="match status" value="1"/>
</dbReference>
<proteinExistence type="predicted"/>
<evidence type="ECO:0000256" key="1">
    <source>
        <dbReference type="ARBA" id="ARBA00004141"/>
    </source>
</evidence>
<feature type="region of interest" description="Disordered" evidence="5">
    <location>
        <begin position="276"/>
        <end position="359"/>
    </location>
</feature>
<gene>
    <name evidence="8" type="ORF">J3S04_05185</name>
</gene>
<feature type="transmembrane region" description="Helical" evidence="6">
    <location>
        <begin position="190"/>
        <end position="211"/>
    </location>
</feature>
<protein>
    <submittedName>
        <fullName evidence="8">DMT family transporter</fullName>
    </submittedName>
</protein>
<evidence type="ECO:0000256" key="7">
    <source>
        <dbReference type="SAM" id="SignalP"/>
    </source>
</evidence>
<feature type="transmembrane region" description="Helical" evidence="6">
    <location>
        <begin position="133"/>
        <end position="150"/>
    </location>
</feature>
<evidence type="ECO:0000313" key="8">
    <source>
        <dbReference type="EMBL" id="QSY50393.1"/>
    </source>
</evidence>
<evidence type="ECO:0000256" key="6">
    <source>
        <dbReference type="SAM" id="Phobius"/>
    </source>
</evidence>
<feature type="transmembrane region" description="Helical" evidence="6">
    <location>
        <begin position="250"/>
        <end position="274"/>
    </location>
</feature>
<dbReference type="Pfam" id="PF05653">
    <property type="entry name" value="Mg_trans_NIPA"/>
    <property type="match status" value="1"/>
</dbReference>
<reference evidence="8 9" key="1">
    <citation type="submission" date="2021-03" db="EMBL/GenBank/DDBJ databases">
        <title>Streptomyces strains.</title>
        <authorList>
            <person name="Lund M.B."/>
            <person name="Toerring T."/>
        </authorList>
    </citation>
    <scope>NUCLEOTIDE SEQUENCE [LARGE SCALE GENOMIC DNA]</scope>
    <source>
        <strain evidence="8 9">KCC S-1010</strain>
    </source>
</reference>
<dbReference type="PANTHER" id="PTHR40761:SF1">
    <property type="entry name" value="CONSERVED INTEGRAL MEMBRANE ALANINE VALINE AND LEUCINE RICH PROTEIN-RELATED"/>
    <property type="match status" value="1"/>
</dbReference>
<sequence length="359" mass="36002">MSTLVPAVLLCLVSAVCYAGAAIAQERVAATATGRADAAYAPLRRPGWWGAVALTGLGSALHVVALACGPLSLVQPLGALTIVFALPMAALFACRPVGPAGWRGALLATVGLAGLLSLTGPPRTESLAVGERPLLAAGVLAFAAAVALGARRLRRPVVRGVALATAAGAAFGMASVFTKAVAEDWAAHQAVPALLPPLGAIALLASAGMLLSQASYRDAGLAAPLATVTVVNPVVAAAVGVLALGEDFRFGTTGALLAATAGLLAASGVVALTLQDPGPAGGGRGRAGGRAGVRRRDGRARARCRDGRLPTRPQAPTRPRTREPGFRRGRDRPGTRRAIARPASRAGTFRHAAGLTDGP</sequence>
<feature type="signal peptide" evidence="7">
    <location>
        <begin position="1"/>
        <end position="21"/>
    </location>
</feature>
<name>A0ABX7RUJ3_9ACTN</name>
<keyword evidence="7" id="KW-0732">Signal</keyword>
<dbReference type="RefSeq" id="WP_207555378.1">
    <property type="nucleotide sequence ID" value="NZ_CP071595.1"/>
</dbReference>
<feature type="transmembrane region" description="Helical" evidence="6">
    <location>
        <begin position="157"/>
        <end position="178"/>
    </location>
</feature>
<feature type="compositionally biased region" description="Basic and acidic residues" evidence="5">
    <location>
        <begin position="320"/>
        <end position="334"/>
    </location>
</feature>
<comment type="subcellular location">
    <subcellularLocation>
        <location evidence="1">Membrane</location>
        <topology evidence="1">Multi-pass membrane protein</topology>
    </subcellularLocation>
</comment>
<accession>A0ABX7RUJ3</accession>
<evidence type="ECO:0000256" key="5">
    <source>
        <dbReference type="SAM" id="MobiDB-lite"/>
    </source>
</evidence>
<evidence type="ECO:0000256" key="3">
    <source>
        <dbReference type="ARBA" id="ARBA00022989"/>
    </source>
</evidence>
<dbReference type="EMBL" id="CP071595">
    <property type="protein sequence ID" value="QSY50393.1"/>
    <property type="molecule type" value="Genomic_DNA"/>
</dbReference>
<keyword evidence="9" id="KW-1185">Reference proteome</keyword>